<sequence>MIAAQPVEVVDVFSAQRHLPSGATQQLDDCHLEKWGLSLKCPTPQDPAHDSEITWLLPELGVRLTQYRPRSRHARREGSLVTAARIEPNTRSWTTTDLLLGLEIPEGGTTRVIHSEDFAAAVSGGAIRLSEADYALRTVLRTFDEIRLHRDLNQWLAHRGVFEPW</sequence>
<organism evidence="1 2">
    <name type="scientific">Halosaccharopolyspora lacisalsi</name>
    <dbReference type="NCBI Taxonomy" id="1000566"/>
    <lineage>
        <taxon>Bacteria</taxon>
        <taxon>Bacillati</taxon>
        <taxon>Actinomycetota</taxon>
        <taxon>Actinomycetes</taxon>
        <taxon>Pseudonocardiales</taxon>
        <taxon>Pseudonocardiaceae</taxon>
        <taxon>Halosaccharopolyspora</taxon>
    </lineage>
</organism>
<dbReference type="EMBL" id="JACGWZ010000004">
    <property type="protein sequence ID" value="MBA8825943.1"/>
    <property type="molecule type" value="Genomic_DNA"/>
</dbReference>
<accession>A0A839DY26</accession>
<dbReference type="Proteomes" id="UP000569329">
    <property type="component" value="Unassembled WGS sequence"/>
</dbReference>
<dbReference type="InterPro" id="IPR035930">
    <property type="entry name" value="FomD-like_sf"/>
</dbReference>
<name>A0A839DY26_9PSEU</name>
<reference evidence="1 2" key="1">
    <citation type="submission" date="2020-07" db="EMBL/GenBank/DDBJ databases">
        <title>Sequencing the genomes of 1000 actinobacteria strains.</title>
        <authorList>
            <person name="Klenk H.-P."/>
        </authorList>
    </citation>
    <scope>NUCLEOTIDE SEQUENCE [LARGE SCALE GENOMIC DNA]</scope>
    <source>
        <strain evidence="1 2">DSM 45975</strain>
    </source>
</reference>
<protein>
    <recommendedName>
        <fullName evidence="3">DUF402 domain-containing protein</fullName>
    </recommendedName>
</protein>
<keyword evidence="2" id="KW-1185">Reference proteome</keyword>
<proteinExistence type="predicted"/>
<dbReference type="Gene3D" id="2.40.380.10">
    <property type="entry name" value="FomD-like"/>
    <property type="match status" value="1"/>
</dbReference>
<dbReference type="AlphaFoldDB" id="A0A839DY26"/>
<comment type="caution">
    <text evidence="1">The sequence shown here is derived from an EMBL/GenBank/DDBJ whole genome shotgun (WGS) entry which is preliminary data.</text>
</comment>
<evidence type="ECO:0008006" key="3">
    <source>
        <dbReference type="Google" id="ProtNLM"/>
    </source>
</evidence>
<evidence type="ECO:0000313" key="1">
    <source>
        <dbReference type="EMBL" id="MBA8825943.1"/>
    </source>
</evidence>
<gene>
    <name evidence="1" type="ORF">FHX42_003309</name>
</gene>
<evidence type="ECO:0000313" key="2">
    <source>
        <dbReference type="Proteomes" id="UP000569329"/>
    </source>
</evidence>
<dbReference type="SUPFAM" id="SSF159234">
    <property type="entry name" value="FomD-like"/>
    <property type="match status" value="1"/>
</dbReference>